<sequence length="67" mass="7526">NVDAIKVESLASSGTGLRNATFNVQIEDSCMVDENKQYVYGPICNKYTYMCNVSFPCTTGRVRRPLR</sequence>
<evidence type="ECO:0000313" key="1">
    <source>
        <dbReference type="EMBL" id="VDM91448.1"/>
    </source>
</evidence>
<proteinExistence type="predicted"/>
<dbReference type="Proteomes" id="UP000277928">
    <property type="component" value="Unassembled WGS sequence"/>
</dbReference>
<name>A0A3P7LVP0_LITSI</name>
<feature type="non-terminal residue" evidence="1">
    <location>
        <position position="1"/>
    </location>
</feature>
<dbReference type="AlphaFoldDB" id="A0A3P7LVP0"/>
<reference evidence="1 2" key="1">
    <citation type="submission" date="2018-08" db="EMBL/GenBank/DDBJ databases">
        <authorList>
            <person name="Laetsch R D."/>
            <person name="Stevens L."/>
            <person name="Kumar S."/>
            <person name="Blaxter L. M."/>
        </authorList>
    </citation>
    <scope>NUCLEOTIDE SEQUENCE [LARGE SCALE GENOMIC DNA]</scope>
</reference>
<keyword evidence="2" id="KW-1185">Reference proteome</keyword>
<dbReference type="EMBL" id="UYRX01001502">
    <property type="protein sequence ID" value="VDM91448.1"/>
    <property type="molecule type" value="Genomic_DNA"/>
</dbReference>
<evidence type="ECO:0000313" key="2">
    <source>
        <dbReference type="Proteomes" id="UP000277928"/>
    </source>
</evidence>
<accession>A0A3P7LVP0</accession>
<gene>
    <name evidence="1" type="ORF">NLS_LOCUS9315</name>
</gene>
<protein>
    <submittedName>
        <fullName evidence="1">Uncharacterized protein</fullName>
    </submittedName>
</protein>
<organism evidence="1 2">
    <name type="scientific">Litomosoides sigmodontis</name>
    <name type="common">Filarial nematode worm</name>
    <dbReference type="NCBI Taxonomy" id="42156"/>
    <lineage>
        <taxon>Eukaryota</taxon>
        <taxon>Metazoa</taxon>
        <taxon>Ecdysozoa</taxon>
        <taxon>Nematoda</taxon>
        <taxon>Chromadorea</taxon>
        <taxon>Rhabditida</taxon>
        <taxon>Spirurina</taxon>
        <taxon>Spiruromorpha</taxon>
        <taxon>Filarioidea</taxon>
        <taxon>Onchocercidae</taxon>
        <taxon>Litomosoides</taxon>
    </lineage>
</organism>